<dbReference type="SUPFAM" id="SSF89372">
    <property type="entry name" value="Fucose-specific lectin"/>
    <property type="match status" value="3"/>
</dbReference>
<evidence type="ECO:0000313" key="3">
    <source>
        <dbReference type="Proteomes" id="UP000757435"/>
    </source>
</evidence>
<organism evidence="2 3">
    <name type="scientific">Drouetiella hepatica Uher 2000/2452</name>
    <dbReference type="NCBI Taxonomy" id="904376"/>
    <lineage>
        <taxon>Bacteria</taxon>
        <taxon>Bacillati</taxon>
        <taxon>Cyanobacteriota</taxon>
        <taxon>Cyanophyceae</taxon>
        <taxon>Oculatellales</taxon>
        <taxon>Oculatellaceae</taxon>
        <taxon>Drouetiella</taxon>
    </lineage>
</organism>
<proteinExistence type="predicted"/>
<evidence type="ECO:0000313" key="2">
    <source>
        <dbReference type="EMBL" id="MBW4659774.1"/>
    </source>
</evidence>
<accession>A0A951QBZ4</accession>
<dbReference type="Proteomes" id="UP000757435">
    <property type="component" value="Unassembled WGS sequence"/>
</dbReference>
<reference evidence="2" key="2">
    <citation type="journal article" date="2022" name="Microbiol. Resour. Announc.">
        <title>Metagenome Sequencing to Explore Phylogenomics of Terrestrial Cyanobacteria.</title>
        <authorList>
            <person name="Ward R.D."/>
            <person name="Stajich J.E."/>
            <person name="Johansen J.R."/>
            <person name="Huntemann M."/>
            <person name="Clum A."/>
            <person name="Foster B."/>
            <person name="Foster B."/>
            <person name="Roux S."/>
            <person name="Palaniappan K."/>
            <person name="Varghese N."/>
            <person name="Mukherjee S."/>
            <person name="Reddy T.B.K."/>
            <person name="Daum C."/>
            <person name="Copeland A."/>
            <person name="Chen I.A."/>
            <person name="Ivanova N.N."/>
            <person name="Kyrpides N.C."/>
            <person name="Shapiro N."/>
            <person name="Eloe-Fadrosh E.A."/>
            <person name="Pietrasiak N."/>
        </authorList>
    </citation>
    <scope>NUCLEOTIDE SEQUENCE</scope>
    <source>
        <strain evidence="2">UHER 2000/2452</strain>
    </source>
</reference>
<gene>
    <name evidence="2" type="ORF">KME15_13940</name>
</gene>
<name>A0A951QBZ4_9CYAN</name>
<keyword evidence="1" id="KW-1133">Transmembrane helix</keyword>
<dbReference type="AlphaFoldDB" id="A0A951QBZ4"/>
<sequence>MTRGSELSPGAAMLVGSVAVGIIIVNGPTVATQFSESERVKVVAEVQAGLTWLGNQEPSAGINWNYEIHNVSIPTATDATAVDDESRWRNPAMGRLGHTENWQGVIDYVNAMRARLRTRWAYCVFFVKGYPLWHFAYASAPRIVMDYANAGWGPDNIDRVFAHETGHIFSCPDEYSAASCICTSTHGIYDEPNANCATCAPGGGIACLMKANDWAMCSHTRRHLGWGLTTARVPQGAPIHAVSRSRDKLDIFFTDQDGRVMSAAWEPSMPVWWEGFWHINGGMAMAGAPVTAAVRGPNKLDIFVVGADNHVYTAAWRTDSGGWQGWWRIGDIRVPHRTPVHAVSRSADKLDIFVTDVSGRVMTAAWEPGFTDGWHGWWHINGGMGAPGAPVTAVVRSADKLDIFVVGADGGAYTAAWQPNSNNWQGWWRIGNARFPAQAEINAVSRSRDKLDIFATANGGETLTAAWEPGFTDGWHGWWHIRDGRARPGAPIHVVSRSTDKLDIFVTGTDGFIYTAAWEPSFTDWWHGWWRLNGGRTTLGGAVTAVSRAPDKLDAFVVGGDSRIYTAAWEPTFTDWWHGWWPMGS</sequence>
<dbReference type="Gene3D" id="2.120.10.70">
    <property type="entry name" value="Fucose-specific lectin"/>
    <property type="match status" value="3"/>
</dbReference>
<protein>
    <submittedName>
        <fullName evidence="2">Uncharacterized protein</fullName>
    </submittedName>
</protein>
<reference evidence="2" key="1">
    <citation type="submission" date="2021-05" db="EMBL/GenBank/DDBJ databases">
        <authorList>
            <person name="Pietrasiak N."/>
            <person name="Ward R."/>
            <person name="Stajich J.E."/>
            <person name="Kurbessoian T."/>
        </authorList>
    </citation>
    <scope>NUCLEOTIDE SEQUENCE</scope>
    <source>
        <strain evidence="2">UHER 2000/2452</strain>
    </source>
</reference>
<feature type="transmembrane region" description="Helical" evidence="1">
    <location>
        <begin position="12"/>
        <end position="31"/>
    </location>
</feature>
<evidence type="ECO:0000256" key="1">
    <source>
        <dbReference type="SAM" id="Phobius"/>
    </source>
</evidence>
<keyword evidence="1" id="KW-0472">Membrane</keyword>
<comment type="caution">
    <text evidence="2">The sequence shown here is derived from an EMBL/GenBank/DDBJ whole genome shotgun (WGS) entry which is preliminary data.</text>
</comment>
<keyword evidence="1" id="KW-0812">Transmembrane</keyword>
<dbReference type="EMBL" id="JAHHHD010000014">
    <property type="protein sequence ID" value="MBW4659774.1"/>
    <property type="molecule type" value="Genomic_DNA"/>
</dbReference>